<evidence type="ECO:0000256" key="5">
    <source>
        <dbReference type="ARBA" id="ARBA00022691"/>
    </source>
</evidence>
<evidence type="ECO:0000256" key="1">
    <source>
        <dbReference type="ARBA" id="ARBA00006594"/>
    </source>
</evidence>
<dbReference type="PANTHER" id="PTHR33841">
    <property type="entry name" value="DNA METHYLTRANSFERASE YEEA-RELATED"/>
    <property type="match status" value="1"/>
</dbReference>
<accession>A0ABX5LNX5</accession>
<keyword evidence="4" id="KW-0808">Transferase</keyword>
<dbReference type="Gene3D" id="3.40.50.150">
    <property type="entry name" value="Vaccinia Virus protein VP39"/>
    <property type="match status" value="1"/>
</dbReference>
<dbReference type="RefSeq" id="WP_106197436.1">
    <property type="nucleotide sequence ID" value="NZ_QGHD01000001.1"/>
</dbReference>
<comment type="similarity">
    <text evidence="1">Belongs to the N(4)/N(6)-methyltransferase family.</text>
</comment>
<dbReference type="PANTHER" id="PTHR33841:SF5">
    <property type="entry name" value="DNA METHYLASE (MODIFICATION METHYLASE) (METHYLTRANSFERASE)-RELATED"/>
    <property type="match status" value="1"/>
</dbReference>
<name>A0ABX5LNX5_9BACT</name>
<dbReference type="SUPFAM" id="SSF53335">
    <property type="entry name" value="S-adenosyl-L-methionine-dependent methyltransferases"/>
    <property type="match status" value="1"/>
</dbReference>
<keyword evidence="9" id="KW-1185">Reference proteome</keyword>
<evidence type="ECO:0000256" key="4">
    <source>
        <dbReference type="ARBA" id="ARBA00022679"/>
    </source>
</evidence>
<proteinExistence type="inferred from homology"/>
<dbReference type="InterPro" id="IPR002052">
    <property type="entry name" value="DNA_methylase_N6_adenine_CS"/>
</dbReference>
<protein>
    <recommendedName>
        <fullName evidence="2">site-specific DNA-methyltransferase (adenine-specific)</fullName>
        <ecNumber evidence="2">2.1.1.72</ecNumber>
    </recommendedName>
</protein>
<keyword evidence="5" id="KW-0949">S-adenosyl-L-methionine</keyword>
<dbReference type="Proteomes" id="UP000245523">
    <property type="component" value="Unassembled WGS sequence"/>
</dbReference>
<comment type="caution">
    <text evidence="8">The sequence shown here is derived from an EMBL/GenBank/DDBJ whole genome shotgun (WGS) entry which is preliminary data.</text>
</comment>
<keyword evidence="3" id="KW-0489">Methyltransferase</keyword>
<dbReference type="EMBL" id="QGHD01000001">
    <property type="protein sequence ID" value="PWL04132.1"/>
    <property type="molecule type" value="Genomic_DNA"/>
</dbReference>
<organism evidence="8 9">
    <name type="scientific">Hallerella porci</name>
    <dbReference type="NCBI Taxonomy" id="1945871"/>
    <lineage>
        <taxon>Bacteria</taxon>
        <taxon>Pseudomonadati</taxon>
        <taxon>Fibrobacterota</taxon>
        <taxon>Fibrobacteria</taxon>
        <taxon>Fibrobacterales</taxon>
        <taxon>Fibrobacteraceae</taxon>
        <taxon>Hallerella</taxon>
    </lineage>
</organism>
<gene>
    <name evidence="8" type="ORF">B0H50_101144</name>
</gene>
<evidence type="ECO:0000259" key="7">
    <source>
        <dbReference type="Pfam" id="PF07669"/>
    </source>
</evidence>
<evidence type="ECO:0000256" key="3">
    <source>
        <dbReference type="ARBA" id="ARBA00022603"/>
    </source>
</evidence>
<dbReference type="PROSITE" id="PS00092">
    <property type="entry name" value="N6_MTASE"/>
    <property type="match status" value="1"/>
</dbReference>
<dbReference type="InterPro" id="IPR029063">
    <property type="entry name" value="SAM-dependent_MTases_sf"/>
</dbReference>
<reference evidence="8 9" key="1">
    <citation type="submission" date="2018-05" db="EMBL/GenBank/DDBJ databases">
        <title>Animal gut microbial communities from fecal samples from Wisconsin, USA.</title>
        <authorList>
            <person name="Neumann A."/>
        </authorList>
    </citation>
    <scope>NUCLEOTIDE SEQUENCE [LARGE SCALE GENOMIC DNA]</scope>
    <source>
        <strain evidence="8 9">UWS4</strain>
    </source>
</reference>
<dbReference type="PRINTS" id="PR00507">
    <property type="entry name" value="N12N6MTFRASE"/>
</dbReference>
<evidence type="ECO:0000313" key="9">
    <source>
        <dbReference type="Proteomes" id="UP000245523"/>
    </source>
</evidence>
<evidence type="ECO:0000256" key="6">
    <source>
        <dbReference type="ARBA" id="ARBA00047942"/>
    </source>
</evidence>
<comment type="catalytic activity">
    <reaction evidence="6">
        <text>a 2'-deoxyadenosine in DNA + S-adenosyl-L-methionine = an N(6)-methyl-2'-deoxyadenosine in DNA + S-adenosyl-L-homocysteine + H(+)</text>
        <dbReference type="Rhea" id="RHEA:15197"/>
        <dbReference type="Rhea" id="RHEA-COMP:12418"/>
        <dbReference type="Rhea" id="RHEA-COMP:12419"/>
        <dbReference type="ChEBI" id="CHEBI:15378"/>
        <dbReference type="ChEBI" id="CHEBI:57856"/>
        <dbReference type="ChEBI" id="CHEBI:59789"/>
        <dbReference type="ChEBI" id="CHEBI:90615"/>
        <dbReference type="ChEBI" id="CHEBI:90616"/>
        <dbReference type="EC" id="2.1.1.72"/>
    </reaction>
</comment>
<dbReference type="InterPro" id="IPR011639">
    <property type="entry name" value="MethylTrfase_TaqI-like_dom"/>
</dbReference>
<sequence>MNKVKKQGQVYTPLSIVKLMLDSVGYEGCKILKKHIIDNSCGDGAFLTESVFRYCNEYFQSKNSDLKKLKKDLESYIHGIEIDEIEYKKCLENLNAVGLKFGLSNVKWNVLNRSALEVNVFNHQMDYVVGNPPYVRVHNLEQMYESVKKFQFAQEGMTDLYIVFFEICFELMNDSGVMCVITPSSWLNSLAGTKLRHYILENKNLKKLIDLEHYQAFNATTYTIISQFNKKENDSIFYYTYDGKLHKKENLSYANFVIDGKFYLASKKDLDLLHKIRNSNLPCRVQVKNGFATLADKIFIGNFEFEDCVIDVIKASSGKWTKCVYPYNAKGKPFSELEFQKFKKAYSYLLLHKENISSHGDGSAWFLFGRSQGVLDVKKNKIAINSLIKDIDTIKLNEVPAGKGVYSGLYILTEFSFEKIKSILQTEDFVEYISLLKNYKSGGYYTYSSKDLEMYLNYKLSGEKYE</sequence>
<evidence type="ECO:0000313" key="8">
    <source>
        <dbReference type="EMBL" id="PWL04132.1"/>
    </source>
</evidence>
<dbReference type="InterPro" id="IPR050953">
    <property type="entry name" value="N4_N6_ade-DNA_methylase"/>
</dbReference>
<dbReference type="Pfam" id="PF07669">
    <property type="entry name" value="Eco57I"/>
    <property type="match status" value="1"/>
</dbReference>
<feature type="domain" description="Type II methyltransferase M.TaqI-like" evidence="7">
    <location>
        <begin position="94"/>
        <end position="217"/>
    </location>
</feature>
<evidence type="ECO:0000256" key="2">
    <source>
        <dbReference type="ARBA" id="ARBA00011900"/>
    </source>
</evidence>
<dbReference type="EC" id="2.1.1.72" evidence="2"/>